<accession>A0A9P6M8M8</accession>
<evidence type="ECO:0000313" key="2">
    <source>
        <dbReference type="Proteomes" id="UP000749646"/>
    </source>
</evidence>
<dbReference type="OrthoDB" id="2438464at2759"/>
<evidence type="ECO:0000313" key="1">
    <source>
        <dbReference type="EMBL" id="KAF9980363.1"/>
    </source>
</evidence>
<reference evidence="1" key="1">
    <citation type="journal article" date="2020" name="Fungal Divers.">
        <title>Resolving the Mortierellaceae phylogeny through synthesis of multi-gene phylogenetics and phylogenomics.</title>
        <authorList>
            <person name="Vandepol N."/>
            <person name="Liber J."/>
            <person name="Desiro A."/>
            <person name="Na H."/>
            <person name="Kennedy M."/>
            <person name="Barry K."/>
            <person name="Grigoriev I.V."/>
            <person name="Miller A.N."/>
            <person name="O'Donnell K."/>
            <person name="Stajich J.E."/>
            <person name="Bonito G."/>
        </authorList>
    </citation>
    <scope>NUCLEOTIDE SEQUENCE</scope>
    <source>
        <strain evidence="1">MES-2147</strain>
    </source>
</reference>
<organism evidence="1 2">
    <name type="scientific">Modicella reniformis</name>
    <dbReference type="NCBI Taxonomy" id="1440133"/>
    <lineage>
        <taxon>Eukaryota</taxon>
        <taxon>Fungi</taxon>
        <taxon>Fungi incertae sedis</taxon>
        <taxon>Mucoromycota</taxon>
        <taxon>Mortierellomycotina</taxon>
        <taxon>Mortierellomycetes</taxon>
        <taxon>Mortierellales</taxon>
        <taxon>Mortierellaceae</taxon>
        <taxon>Modicella</taxon>
    </lineage>
</organism>
<proteinExistence type="predicted"/>
<keyword evidence="2" id="KW-1185">Reference proteome</keyword>
<dbReference type="AlphaFoldDB" id="A0A9P6M8M8"/>
<dbReference type="EMBL" id="JAAAHW010003858">
    <property type="protein sequence ID" value="KAF9980363.1"/>
    <property type="molecule type" value="Genomic_DNA"/>
</dbReference>
<name>A0A9P6M8M8_9FUNG</name>
<protein>
    <submittedName>
        <fullName evidence="1">Uncharacterized protein</fullName>
    </submittedName>
</protein>
<dbReference type="Proteomes" id="UP000749646">
    <property type="component" value="Unassembled WGS sequence"/>
</dbReference>
<comment type="caution">
    <text evidence="1">The sequence shown here is derived from an EMBL/GenBank/DDBJ whole genome shotgun (WGS) entry which is preliminary data.</text>
</comment>
<sequence length="70" mass="7638">MSAINTSNRSNRSIRAPLQAMARRQYSSSSGSITLPVGHSNKKLAGVSFAAGVDVTYAYYNFFQKKDTFA</sequence>
<gene>
    <name evidence="1" type="ORF">BGZ65_005190</name>
</gene>